<dbReference type="GO" id="GO:0008168">
    <property type="term" value="F:methyltransferase activity"/>
    <property type="evidence" value="ECO:0007669"/>
    <property type="project" value="UniProtKB-UniRule"/>
</dbReference>
<dbReference type="GO" id="GO:0005768">
    <property type="term" value="C:endosome"/>
    <property type="evidence" value="ECO:0007669"/>
    <property type="project" value="TreeGrafter"/>
</dbReference>
<sequence>MLNLTTRLCWKFLKKDGYVAIWQKPSDNSCYLNRQAKTKPPLCDPSDDPDNIWYVNLKACISPLPENGYGANLTKWPARLQTSPDRLQSIKLDAFKSRKELFKAESKYWNEIIAYYARCLHWKTMRLRNVMDMRAGFGGCEPFDTYPRTYDLLHASNLLSVEKKRCNVSSIMLEMDRILRPGGVVYIDDALSIMDELVKIAKAIGWRAALRETIEGPHTSYRVLVCNKGLPPG</sequence>
<dbReference type="OrthoDB" id="2013972at2759"/>
<reference evidence="6" key="1">
    <citation type="journal article" date="2017" name="Front. Plant Sci.">
        <title>Climate Clever Clovers: New Paradigm to Reduce the Environmental Footprint of Ruminants by Breeding Low Methanogenic Forages Utilizing Haplotype Variation.</title>
        <authorList>
            <person name="Kaur P."/>
            <person name="Appels R."/>
            <person name="Bayer P.E."/>
            <person name="Keeble-Gagnere G."/>
            <person name="Wang J."/>
            <person name="Hirakawa H."/>
            <person name="Shirasawa K."/>
            <person name="Vercoe P."/>
            <person name="Stefanova K."/>
            <person name="Durmic Z."/>
            <person name="Nichols P."/>
            <person name="Revell C."/>
            <person name="Isobe S.N."/>
            <person name="Edwards D."/>
            <person name="Erskine W."/>
        </authorList>
    </citation>
    <scope>NUCLEOTIDE SEQUENCE [LARGE SCALE GENOMIC DNA]</scope>
    <source>
        <strain evidence="6">cv. Daliak</strain>
    </source>
</reference>
<dbReference type="Pfam" id="PF03141">
    <property type="entry name" value="Methyltransf_29"/>
    <property type="match status" value="2"/>
</dbReference>
<gene>
    <name evidence="5" type="ORF">TSUD_247900</name>
</gene>
<evidence type="ECO:0000313" key="5">
    <source>
        <dbReference type="EMBL" id="GAU42448.1"/>
    </source>
</evidence>
<evidence type="ECO:0000256" key="2">
    <source>
        <dbReference type="ARBA" id="ARBA00022679"/>
    </source>
</evidence>
<dbReference type="GO" id="GO:0016020">
    <property type="term" value="C:membrane"/>
    <property type="evidence" value="ECO:0007669"/>
    <property type="project" value="UniProtKB-SubCell"/>
</dbReference>
<keyword evidence="4" id="KW-0812">Transmembrane</keyword>
<dbReference type="PANTHER" id="PTHR10108">
    <property type="entry name" value="SAM-DEPENDENT METHYLTRANSFERASE"/>
    <property type="match status" value="1"/>
</dbReference>
<accession>A0A2Z6NCN7</accession>
<evidence type="ECO:0000256" key="1">
    <source>
        <dbReference type="ARBA" id="ARBA00022603"/>
    </source>
</evidence>
<dbReference type="GO" id="GO:0005802">
    <property type="term" value="C:trans-Golgi network"/>
    <property type="evidence" value="ECO:0007669"/>
    <property type="project" value="TreeGrafter"/>
</dbReference>
<protein>
    <recommendedName>
        <fullName evidence="4">Methyltransferase</fullName>
        <ecNumber evidence="4">2.1.1.-</ecNumber>
    </recommendedName>
</protein>
<comment type="similarity">
    <text evidence="4">Belongs to the methyltransferase superfamily.</text>
</comment>
<dbReference type="EMBL" id="DF973919">
    <property type="protein sequence ID" value="GAU42448.1"/>
    <property type="molecule type" value="Genomic_DNA"/>
</dbReference>
<dbReference type="AlphaFoldDB" id="A0A2Z6NCN7"/>
<evidence type="ECO:0000256" key="4">
    <source>
        <dbReference type="RuleBase" id="RU366043"/>
    </source>
</evidence>
<keyword evidence="6" id="KW-1185">Reference proteome</keyword>
<name>A0A2Z6NCN7_TRISU</name>
<evidence type="ECO:0000313" key="6">
    <source>
        <dbReference type="Proteomes" id="UP000242715"/>
    </source>
</evidence>
<dbReference type="Proteomes" id="UP000242715">
    <property type="component" value="Unassembled WGS sequence"/>
</dbReference>
<keyword evidence="3 4" id="KW-0325">Glycoprotein</keyword>
<keyword evidence="1 4" id="KW-0489">Methyltransferase</keyword>
<keyword evidence="4" id="KW-0735">Signal-anchor</keyword>
<comment type="subcellular location">
    <subcellularLocation>
        <location evidence="4">Membrane</location>
        <topology evidence="4">Single-pass type II membrane protein</topology>
    </subcellularLocation>
</comment>
<dbReference type="GO" id="GO:0032259">
    <property type="term" value="P:methylation"/>
    <property type="evidence" value="ECO:0007669"/>
    <property type="project" value="UniProtKB-KW"/>
</dbReference>
<organism evidence="5 6">
    <name type="scientific">Trifolium subterraneum</name>
    <name type="common">Subterranean clover</name>
    <dbReference type="NCBI Taxonomy" id="3900"/>
    <lineage>
        <taxon>Eukaryota</taxon>
        <taxon>Viridiplantae</taxon>
        <taxon>Streptophyta</taxon>
        <taxon>Embryophyta</taxon>
        <taxon>Tracheophyta</taxon>
        <taxon>Spermatophyta</taxon>
        <taxon>Magnoliopsida</taxon>
        <taxon>eudicotyledons</taxon>
        <taxon>Gunneridae</taxon>
        <taxon>Pentapetalae</taxon>
        <taxon>rosids</taxon>
        <taxon>fabids</taxon>
        <taxon>Fabales</taxon>
        <taxon>Fabaceae</taxon>
        <taxon>Papilionoideae</taxon>
        <taxon>50 kb inversion clade</taxon>
        <taxon>NPAAA clade</taxon>
        <taxon>Hologalegina</taxon>
        <taxon>IRL clade</taxon>
        <taxon>Trifolieae</taxon>
        <taxon>Trifolium</taxon>
    </lineage>
</organism>
<keyword evidence="2 4" id="KW-0808">Transferase</keyword>
<proteinExistence type="inferred from homology"/>
<dbReference type="InterPro" id="IPR004159">
    <property type="entry name" value="Put_SAM_MeTrfase"/>
</dbReference>
<dbReference type="EC" id="2.1.1.-" evidence="4"/>
<dbReference type="PANTHER" id="PTHR10108:SF1153">
    <property type="entry name" value="METHYLTRANSFERASE"/>
    <property type="match status" value="1"/>
</dbReference>
<evidence type="ECO:0000256" key="3">
    <source>
        <dbReference type="ARBA" id="ARBA00023180"/>
    </source>
</evidence>